<evidence type="ECO:0000256" key="8">
    <source>
        <dbReference type="ARBA" id="ARBA00023315"/>
    </source>
</evidence>
<dbReference type="STRING" id="1004156.AYP45_17190"/>
<dbReference type="EMBL" id="AYTS01000192">
    <property type="protein sequence ID" value="OOP54955.1"/>
    <property type="molecule type" value="Genomic_DNA"/>
</dbReference>
<keyword evidence="5" id="KW-0812">Transmembrane</keyword>
<dbReference type="AlphaFoldDB" id="A0A1V4APB6"/>
<comment type="similarity">
    <text evidence="2">Belongs to the CN hydrolase family. Apolipoprotein N-acyltransferase subfamily.</text>
</comment>
<proteinExistence type="inferred from homology"/>
<evidence type="ECO:0000256" key="6">
    <source>
        <dbReference type="ARBA" id="ARBA00022989"/>
    </source>
</evidence>
<dbReference type="Pfam" id="PF00795">
    <property type="entry name" value="CN_hydrolase"/>
    <property type="match status" value="1"/>
</dbReference>
<sequence>MPSLIRKFRKDGVDFMLNITNDGWFRDSAELDQHLAIMAFRSVENRISMARAANTGISSFVAPDGAIYDRLSDSTGKYREIRGTLTNRIKYVKNYHPFYVRCGDWFSILCTTTSGIMLTMAIVKSRYCRQKAGR</sequence>
<dbReference type="InterPro" id="IPR004563">
    <property type="entry name" value="Apolipo_AcylTrfase"/>
</dbReference>
<feature type="domain" description="CN hydrolase" evidence="9">
    <location>
        <begin position="1"/>
        <end position="91"/>
    </location>
</feature>
<reference evidence="10 11" key="1">
    <citation type="journal article" date="2017" name="Water Res.">
        <title>Discovery and metagenomic analysis of an anammox bacterial enrichment related to Candidatus "Brocadia caroliniensis" in a full-scale glycerol-fed nitritation-denitritation separate centrate treatment process.</title>
        <authorList>
            <person name="Park H."/>
            <person name="Brotto A.C."/>
            <person name="van Loosdrecht M.C."/>
            <person name="Chandran K."/>
        </authorList>
    </citation>
    <scope>NUCLEOTIDE SEQUENCE [LARGE SCALE GENOMIC DNA]</scope>
    <source>
        <strain evidence="10">26THWARD</strain>
    </source>
</reference>
<dbReference type="GO" id="GO:0005886">
    <property type="term" value="C:plasma membrane"/>
    <property type="evidence" value="ECO:0007669"/>
    <property type="project" value="UniProtKB-SubCell"/>
</dbReference>
<evidence type="ECO:0000256" key="3">
    <source>
        <dbReference type="ARBA" id="ARBA00022475"/>
    </source>
</evidence>
<name>A0A1V4APB6_9BACT</name>
<keyword evidence="7" id="KW-0472">Membrane</keyword>
<evidence type="ECO:0000256" key="2">
    <source>
        <dbReference type="ARBA" id="ARBA00010065"/>
    </source>
</evidence>
<dbReference type="SUPFAM" id="SSF56317">
    <property type="entry name" value="Carbon-nitrogen hydrolase"/>
    <property type="match status" value="1"/>
</dbReference>
<accession>A0A1V4APB6</accession>
<dbReference type="InterPro" id="IPR003010">
    <property type="entry name" value="C-N_Hydrolase"/>
</dbReference>
<protein>
    <recommendedName>
        <fullName evidence="9">CN hydrolase domain-containing protein</fullName>
    </recommendedName>
</protein>
<keyword evidence="6" id="KW-1133">Transmembrane helix</keyword>
<dbReference type="PANTHER" id="PTHR38686">
    <property type="entry name" value="APOLIPOPROTEIN N-ACYLTRANSFERASE"/>
    <property type="match status" value="1"/>
</dbReference>
<dbReference type="Proteomes" id="UP000189681">
    <property type="component" value="Unassembled WGS sequence"/>
</dbReference>
<dbReference type="InterPro" id="IPR036526">
    <property type="entry name" value="C-N_Hydrolase_sf"/>
</dbReference>
<dbReference type="PANTHER" id="PTHR38686:SF1">
    <property type="entry name" value="APOLIPOPROTEIN N-ACYLTRANSFERASE"/>
    <property type="match status" value="1"/>
</dbReference>
<keyword evidence="8" id="KW-0012">Acyltransferase</keyword>
<keyword evidence="4" id="KW-0808">Transferase</keyword>
<keyword evidence="3" id="KW-1003">Cell membrane</keyword>
<gene>
    <name evidence="10" type="ORF">AYP45_17190</name>
</gene>
<organism evidence="10 11">
    <name type="scientific">Candidatus Brocadia carolinensis</name>
    <dbReference type="NCBI Taxonomy" id="1004156"/>
    <lineage>
        <taxon>Bacteria</taxon>
        <taxon>Pseudomonadati</taxon>
        <taxon>Planctomycetota</taxon>
        <taxon>Candidatus Brocadiia</taxon>
        <taxon>Candidatus Brocadiales</taxon>
        <taxon>Candidatus Brocadiaceae</taxon>
        <taxon>Candidatus Brocadia</taxon>
    </lineage>
</organism>
<comment type="caution">
    <text evidence="10">The sequence shown here is derived from an EMBL/GenBank/DDBJ whole genome shotgun (WGS) entry which is preliminary data.</text>
</comment>
<evidence type="ECO:0000256" key="1">
    <source>
        <dbReference type="ARBA" id="ARBA00004651"/>
    </source>
</evidence>
<evidence type="ECO:0000256" key="5">
    <source>
        <dbReference type="ARBA" id="ARBA00022692"/>
    </source>
</evidence>
<comment type="subcellular location">
    <subcellularLocation>
        <location evidence="1">Cell membrane</location>
        <topology evidence="1">Multi-pass membrane protein</topology>
    </subcellularLocation>
</comment>
<evidence type="ECO:0000313" key="11">
    <source>
        <dbReference type="Proteomes" id="UP000189681"/>
    </source>
</evidence>
<dbReference type="GO" id="GO:0016410">
    <property type="term" value="F:N-acyltransferase activity"/>
    <property type="evidence" value="ECO:0007669"/>
    <property type="project" value="InterPro"/>
</dbReference>
<evidence type="ECO:0000256" key="7">
    <source>
        <dbReference type="ARBA" id="ARBA00023136"/>
    </source>
</evidence>
<dbReference type="PROSITE" id="PS50263">
    <property type="entry name" value="CN_HYDROLASE"/>
    <property type="match status" value="1"/>
</dbReference>
<dbReference type="GO" id="GO:0042158">
    <property type="term" value="P:lipoprotein biosynthetic process"/>
    <property type="evidence" value="ECO:0007669"/>
    <property type="project" value="InterPro"/>
</dbReference>
<evidence type="ECO:0000313" key="10">
    <source>
        <dbReference type="EMBL" id="OOP54955.1"/>
    </source>
</evidence>
<evidence type="ECO:0000259" key="9">
    <source>
        <dbReference type="PROSITE" id="PS50263"/>
    </source>
</evidence>
<evidence type="ECO:0000256" key="4">
    <source>
        <dbReference type="ARBA" id="ARBA00022679"/>
    </source>
</evidence>
<dbReference type="Gene3D" id="3.60.110.10">
    <property type="entry name" value="Carbon-nitrogen hydrolase"/>
    <property type="match status" value="1"/>
</dbReference>